<dbReference type="InterPro" id="IPR021250">
    <property type="entry name" value="DUF2789"/>
</dbReference>
<evidence type="ECO:0008006" key="3">
    <source>
        <dbReference type="Google" id="ProtNLM"/>
    </source>
</evidence>
<evidence type="ECO:0000313" key="1">
    <source>
        <dbReference type="EMBL" id="AMO68584.1"/>
    </source>
</evidence>
<protein>
    <recommendedName>
        <fullName evidence="3">DUF2789 domain-containing protein</fullName>
    </recommendedName>
</protein>
<proteinExistence type="predicted"/>
<evidence type="ECO:0000313" key="2">
    <source>
        <dbReference type="Proteomes" id="UP000074119"/>
    </source>
</evidence>
<organism evidence="1 2">
    <name type="scientific">Zhongshania aliphaticivorans</name>
    <dbReference type="NCBI Taxonomy" id="1470434"/>
    <lineage>
        <taxon>Bacteria</taxon>
        <taxon>Pseudomonadati</taxon>
        <taxon>Pseudomonadota</taxon>
        <taxon>Gammaproteobacteria</taxon>
        <taxon>Cellvibrionales</taxon>
        <taxon>Spongiibacteraceae</taxon>
        <taxon>Zhongshania</taxon>
    </lineage>
</organism>
<dbReference type="Proteomes" id="UP000074119">
    <property type="component" value="Chromosome"/>
</dbReference>
<name>A0A127M5R0_9GAMM</name>
<gene>
    <name evidence="1" type="ORF">AZF00_09865</name>
</gene>
<dbReference type="Pfam" id="PF10982">
    <property type="entry name" value="DUF2789"/>
    <property type="match status" value="1"/>
</dbReference>
<dbReference type="STRING" id="1470434.AZF00_09865"/>
<dbReference type="Gene3D" id="1.10.10.1130">
    <property type="entry name" value="Uncharacterised protein PF10982, DUF2789"/>
    <property type="match status" value="1"/>
</dbReference>
<dbReference type="EMBL" id="CP014544">
    <property type="protein sequence ID" value="AMO68584.1"/>
    <property type="molecule type" value="Genomic_DNA"/>
</dbReference>
<sequence length="77" mass="9120">METELHTMNMLFQQLGLPDSDEEVERFIVRHRPLPRGLMIHEASFWKPAQAKLLKESIDLDAEWAEIVDELDARLRY</sequence>
<dbReference type="InterPro" id="IPR038086">
    <property type="entry name" value="DUF2789_sf"/>
</dbReference>
<dbReference type="AlphaFoldDB" id="A0A127M5R0"/>
<accession>A0A127M5R0</accession>
<reference evidence="1 2" key="1">
    <citation type="submission" date="2015-12" db="EMBL/GenBank/DDBJ databases">
        <authorList>
            <person name="Shamseldin A."/>
            <person name="Moawad H."/>
            <person name="Abd El-Rahim W.M."/>
            <person name="Sadowsky M.J."/>
        </authorList>
    </citation>
    <scope>NUCLEOTIDE SEQUENCE [LARGE SCALE GENOMIC DNA]</scope>
    <source>
        <strain evidence="1 2">SM2</strain>
    </source>
</reference>
<dbReference type="KEGG" id="zal:AZF00_09865"/>